<evidence type="ECO:0000313" key="2">
    <source>
        <dbReference type="EMBL" id="GGW24093.1"/>
    </source>
</evidence>
<dbReference type="RefSeq" id="WP_189632628.1">
    <property type="nucleotide sequence ID" value="NZ_BMYQ01000001.1"/>
</dbReference>
<name>A0A918IND6_9RHOB</name>
<gene>
    <name evidence="2" type="ORF">GCM10011452_09400</name>
</gene>
<comment type="caution">
    <text evidence="2">The sequence shown here is derived from an EMBL/GenBank/DDBJ whole genome shotgun (WGS) entry which is preliminary data.</text>
</comment>
<feature type="signal peptide" evidence="1">
    <location>
        <begin position="1"/>
        <end position="21"/>
    </location>
</feature>
<sequence length="116" mass="12897">MIEIQKLALAFITSLVPFALAHPAFPATMEENLQTCKKVGQLAESIMNARQAGATPSKMIEVVITPTMEEDAKSLIMKMITNAFDEPRYNSPKFITRSVQDFRSKAESECLSVVMK</sequence>
<keyword evidence="1" id="KW-0732">Signal</keyword>
<accession>A0A918IND6</accession>
<evidence type="ECO:0000313" key="3">
    <source>
        <dbReference type="Proteomes" id="UP000628984"/>
    </source>
</evidence>
<keyword evidence="3" id="KW-1185">Reference proteome</keyword>
<dbReference type="AlphaFoldDB" id="A0A918IND6"/>
<organism evidence="2 3">
    <name type="scientific">Gemmobacter lanyuensis</name>
    <dbReference type="NCBI Taxonomy" id="1054497"/>
    <lineage>
        <taxon>Bacteria</taxon>
        <taxon>Pseudomonadati</taxon>
        <taxon>Pseudomonadota</taxon>
        <taxon>Alphaproteobacteria</taxon>
        <taxon>Rhodobacterales</taxon>
        <taxon>Paracoccaceae</taxon>
        <taxon>Gemmobacter</taxon>
    </lineage>
</organism>
<reference evidence="2" key="1">
    <citation type="journal article" date="2014" name="Int. J. Syst. Evol. Microbiol.">
        <title>Complete genome sequence of Corynebacterium casei LMG S-19264T (=DSM 44701T), isolated from a smear-ripened cheese.</title>
        <authorList>
            <consortium name="US DOE Joint Genome Institute (JGI-PGF)"/>
            <person name="Walter F."/>
            <person name="Albersmeier A."/>
            <person name="Kalinowski J."/>
            <person name="Ruckert C."/>
        </authorList>
    </citation>
    <scope>NUCLEOTIDE SEQUENCE</scope>
    <source>
        <strain evidence="2">KCTC 23714</strain>
    </source>
</reference>
<proteinExistence type="predicted"/>
<dbReference type="EMBL" id="BMYQ01000001">
    <property type="protein sequence ID" value="GGW24093.1"/>
    <property type="molecule type" value="Genomic_DNA"/>
</dbReference>
<reference evidence="2" key="2">
    <citation type="submission" date="2020-09" db="EMBL/GenBank/DDBJ databases">
        <authorList>
            <person name="Sun Q."/>
            <person name="Kim S."/>
        </authorList>
    </citation>
    <scope>NUCLEOTIDE SEQUENCE</scope>
    <source>
        <strain evidence="2">KCTC 23714</strain>
    </source>
</reference>
<evidence type="ECO:0000256" key="1">
    <source>
        <dbReference type="SAM" id="SignalP"/>
    </source>
</evidence>
<feature type="chain" id="PRO_5037840264" evidence="1">
    <location>
        <begin position="22"/>
        <end position="116"/>
    </location>
</feature>
<protein>
    <submittedName>
        <fullName evidence="2">Uncharacterized protein</fullName>
    </submittedName>
</protein>
<dbReference type="Proteomes" id="UP000628984">
    <property type="component" value="Unassembled WGS sequence"/>
</dbReference>